<dbReference type="Gene3D" id="3.40.50.1820">
    <property type="entry name" value="alpha/beta hydrolase"/>
    <property type="match status" value="1"/>
</dbReference>
<dbReference type="InterPro" id="IPR050228">
    <property type="entry name" value="Carboxylesterase_BioH"/>
</dbReference>
<reference evidence="3" key="1">
    <citation type="journal article" date="2019" name="Int. J. Syst. Evol. Microbiol.">
        <title>The Global Catalogue of Microorganisms (GCM) 10K type strain sequencing project: providing services to taxonomists for standard genome sequencing and annotation.</title>
        <authorList>
            <consortium name="The Broad Institute Genomics Platform"/>
            <consortium name="The Broad Institute Genome Sequencing Center for Infectious Disease"/>
            <person name="Wu L."/>
            <person name="Ma J."/>
        </authorList>
    </citation>
    <scope>NUCLEOTIDE SEQUENCE [LARGE SCALE GENOMIC DNA]</scope>
    <source>
        <strain evidence="3">JCM 17441</strain>
    </source>
</reference>
<gene>
    <name evidence="2" type="ORF">GCM10022255_012110</name>
</gene>
<dbReference type="PANTHER" id="PTHR43194:SF2">
    <property type="entry name" value="PEROXISOMAL MEMBRANE PROTEIN LPX1"/>
    <property type="match status" value="1"/>
</dbReference>
<keyword evidence="3" id="KW-1185">Reference proteome</keyword>
<dbReference type="RefSeq" id="WP_345122106.1">
    <property type="nucleotide sequence ID" value="NZ_BAABAT010000002.1"/>
</dbReference>
<accession>A0ABP8CZH4</accession>
<proteinExistence type="predicted"/>
<dbReference type="Proteomes" id="UP001500620">
    <property type="component" value="Unassembled WGS sequence"/>
</dbReference>
<dbReference type="EMBL" id="BAABAT010000002">
    <property type="protein sequence ID" value="GAA4245302.1"/>
    <property type="molecule type" value="Genomic_DNA"/>
</dbReference>
<organism evidence="2 3">
    <name type="scientific">Dactylosporangium darangshiense</name>
    <dbReference type="NCBI Taxonomy" id="579108"/>
    <lineage>
        <taxon>Bacteria</taxon>
        <taxon>Bacillati</taxon>
        <taxon>Actinomycetota</taxon>
        <taxon>Actinomycetes</taxon>
        <taxon>Micromonosporales</taxon>
        <taxon>Micromonosporaceae</taxon>
        <taxon>Dactylosporangium</taxon>
    </lineage>
</organism>
<dbReference type="Pfam" id="PF12146">
    <property type="entry name" value="Hydrolase_4"/>
    <property type="match status" value="1"/>
</dbReference>
<protein>
    <recommendedName>
        <fullName evidence="1">Serine aminopeptidase S33 domain-containing protein</fullName>
    </recommendedName>
</protein>
<evidence type="ECO:0000259" key="1">
    <source>
        <dbReference type="Pfam" id="PF12146"/>
    </source>
</evidence>
<dbReference type="PRINTS" id="PR00111">
    <property type="entry name" value="ABHYDROLASE"/>
</dbReference>
<dbReference type="InterPro" id="IPR029058">
    <property type="entry name" value="AB_hydrolase_fold"/>
</dbReference>
<name>A0ABP8CZH4_9ACTN</name>
<evidence type="ECO:0000313" key="3">
    <source>
        <dbReference type="Proteomes" id="UP001500620"/>
    </source>
</evidence>
<feature type="domain" description="Serine aminopeptidase S33" evidence="1">
    <location>
        <begin position="49"/>
        <end position="247"/>
    </location>
</feature>
<dbReference type="InterPro" id="IPR000073">
    <property type="entry name" value="AB_hydrolase_1"/>
</dbReference>
<dbReference type="InterPro" id="IPR022742">
    <property type="entry name" value="Hydrolase_4"/>
</dbReference>
<evidence type="ECO:0000313" key="2">
    <source>
        <dbReference type="EMBL" id="GAA4245302.1"/>
    </source>
</evidence>
<dbReference type="PANTHER" id="PTHR43194">
    <property type="entry name" value="HYDROLASE ALPHA/BETA FOLD FAMILY"/>
    <property type="match status" value="1"/>
</dbReference>
<dbReference type="SUPFAM" id="SSF53474">
    <property type="entry name" value="alpha/beta-Hydrolases"/>
    <property type="match status" value="1"/>
</dbReference>
<sequence length="265" mass="26875">MTAAPGRLEIAGTPLGGRPDRPLLLLGPSLGTTAEALWGECARRLGDRFHIVGWDLPGHGRSAPAPRGFGVAGLAAAVLDLAERIRPDEPVWYAGDSIGGAVGLQLLLDAPGRVPAAVLLCTGARIGEPAAWHARAAAVRAEGLGPLADGAAARWFSPGFAERDPGTAGALVAALRAADPGSYAQACEALAGFDARHRLAGIGAPVLAVAGADDAVTPPELLSQLARGVRRGRLHVLDRAAHQAPAERPGAVAALIAEHLGERGG</sequence>
<comment type="caution">
    <text evidence="2">The sequence shown here is derived from an EMBL/GenBank/DDBJ whole genome shotgun (WGS) entry which is preliminary data.</text>
</comment>